<protein>
    <submittedName>
        <fullName evidence="3">GIY-YIG endonuclease</fullName>
    </submittedName>
</protein>
<dbReference type="PROSITE" id="PS50164">
    <property type="entry name" value="GIY_YIG"/>
    <property type="match status" value="1"/>
</dbReference>
<dbReference type="AlphaFoldDB" id="A0A896Z1S3"/>
<dbReference type="Pfam" id="PF01541">
    <property type="entry name" value="GIY-YIG"/>
    <property type="match status" value="1"/>
</dbReference>
<reference evidence="3" key="1">
    <citation type="journal article" date="2020" name="Comput. Struct. Biotechnol. J.">
        <title>The mitogenomes of two saprophytic Boletales species (Coniophora) reveals intron dynamics and accumulation of plasmid-derived and non-conserved genes.</title>
        <authorList>
            <person name="Wu P."/>
            <person name="Bao Z."/>
            <person name="Tu W."/>
            <person name="Li L."/>
            <person name="Xiong C."/>
            <person name="Jin X."/>
            <person name="Li P."/>
            <person name="Gui M."/>
            <person name="Huang W."/>
            <person name="Li Q."/>
        </authorList>
    </citation>
    <scope>NUCLEOTIDE SEQUENCE</scope>
</reference>
<dbReference type="GO" id="GO:0004519">
    <property type="term" value="F:endonuclease activity"/>
    <property type="evidence" value="ECO:0007669"/>
    <property type="project" value="UniProtKB-KW"/>
</dbReference>
<keyword evidence="3" id="KW-0540">Nuclease</keyword>
<keyword evidence="3" id="KW-0496">Mitochondrion</keyword>
<feature type="domain" description="GIY-YIG" evidence="2">
    <location>
        <begin position="85"/>
        <end position="175"/>
    </location>
</feature>
<feature type="transmembrane region" description="Helical" evidence="1">
    <location>
        <begin position="7"/>
        <end position="32"/>
    </location>
</feature>
<evidence type="ECO:0000256" key="1">
    <source>
        <dbReference type="SAM" id="Phobius"/>
    </source>
</evidence>
<keyword evidence="1" id="KW-1133">Transmembrane helix</keyword>
<dbReference type="InterPro" id="IPR035901">
    <property type="entry name" value="GIY-YIG_endonuc_sf"/>
</dbReference>
<keyword evidence="3" id="KW-0378">Hydrolase</keyword>
<dbReference type="SUPFAM" id="SSF82771">
    <property type="entry name" value="GIY-YIG endonuclease"/>
    <property type="match status" value="1"/>
</dbReference>
<dbReference type="InterPro" id="IPR006350">
    <property type="entry name" value="Intron_endoG1"/>
</dbReference>
<keyword evidence="3" id="KW-0255">Endonuclease</keyword>
<dbReference type="SMART" id="SM00465">
    <property type="entry name" value="GIYc"/>
    <property type="match status" value="1"/>
</dbReference>
<name>A0A896Z1S3_9AGAM</name>
<proteinExistence type="predicted"/>
<dbReference type="CDD" id="cd10445">
    <property type="entry name" value="GIY-YIG_bI1_like"/>
    <property type="match status" value="1"/>
</dbReference>
<keyword evidence="1" id="KW-0812">Transmembrane</keyword>
<sequence length="278" mass="32640">MFNYFTIFFVFSILLILFLYFFGSSSFVYLLYKLSFTDCLCMSSPLLTPSEDQDKNKDNYTRHVQTKDKLTNFRDRSKIKQKTHKVAGIYLWVNNITQRCYVGKSVNLYIRLIKYLSATYILANESKMAICGAIKKYTIDNFTLFILEVLPTHTPESLSERENYWYKLIMPSYNIQSILQPFTGKNHYRYGKTVPDEVKTKISKTLKGRKMSEEQKQIRVAGSRKKPIYCYEFETGRILVEYAGLRIATRALNLKDSMSIRQRLNKNKPLEVVVENIM</sequence>
<accession>A0A896Z1S3</accession>
<evidence type="ECO:0000313" key="3">
    <source>
        <dbReference type="EMBL" id="QSE33978.1"/>
    </source>
</evidence>
<dbReference type="SUPFAM" id="SSF64496">
    <property type="entry name" value="DNA-binding domain of intron-encoded endonucleases"/>
    <property type="match status" value="1"/>
</dbReference>
<keyword evidence="1" id="KW-0472">Membrane</keyword>
<dbReference type="Gene3D" id="3.40.1440.10">
    <property type="entry name" value="GIY-YIG endonuclease"/>
    <property type="match status" value="1"/>
</dbReference>
<dbReference type="EMBL" id="MT375015">
    <property type="protein sequence ID" value="QSE33978.1"/>
    <property type="molecule type" value="Genomic_DNA"/>
</dbReference>
<geneLocation type="mitochondrion" evidence="3"/>
<organism evidence="3">
    <name type="scientific">Coniophora olivacea</name>
    <dbReference type="NCBI Taxonomy" id="85977"/>
    <lineage>
        <taxon>Eukaryota</taxon>
        <taxon>Fungi</taxon>
        <taxon>Dikarya</taxon>
        <taxon>Basidiomycota</taxon>
        <taxon>Agaricomycotina</taxon>
        <taxon>Agaricomycetes</taxon>
        <taxon>Agaricomycetidae</taxon>
        <taxon>Boletales</taxon>
        <taxon>Coniophorineae</taxon>
        <taxon>Coniophoraceae</taxon>
        <taxon>Coniophora</taxon>
    </lineage>
</organism>
<dbReference type="NCBIfam" id="TIGR01453">
    <property type="entry name" value="grpIintron_endo"/>
    <property type="match status" value="1"/>
</dbReference>
<evidence type="ECO:0000259" key="2">
    <source>
        <dbReference type="PROSITE" id="PS50164"/>
    </source>
</evidence>
<dbReference type="InterPro" id="IPR000305">
    <property type="entry name" value="GIY-YIG_endonuc"/>
</dbReference>
<gene>
    <name evidence="3" type="primary">orf278</name>
</gene>